<dbReference type="Proteomes" id="UP000614610">
    <property type="component" value="Unassembled WGS sequence"/>
</dbReference>
<protein>
    <submittedName>
        <fullName evidence="4">Uncharacterized protein</fullName>
    </submittedName>
</protein>
<sequence>MPSQSAQPAKPKTAGLSDQARSKDFFENGTDHEEPRAPRPAVLLGVCSAHLTVLYLIRALLSLSDNGNRPDFIWLYYIANILIIPIAVVFGPSDIRWLILEICGFFALELIMVTEALIAVKLLGGHSPDELQRIRDLSPSMAFLCA</sequence>
<evidence type="ECO:0000313" key="5">
    <source>
        <dbReference type="EMBL" id="KAF3206210.1"/>
    </source>
</evidence>
<dbReference type="EMBL" id="WIWS01000110">
    <property type="protein sequence ID" value="KAF3206210.1"/>
    <property type="molecule type" value="Genomic_DNA"/>
</dbReference>
<feature type="transmembrane region" description="Helical" evidence="2">
    <location>
        <begin position="41"/>
        <end position="61"/>
    </location>
</feature>
<dbReference type="EMBL" id="WIWT01000072">
    <property type="protein sequence ID" value="KAF3204343.1"/>
    <property type="molecule type" value="Genomic_DNA"/>
</dbReference>
<feature type="transmembrane region" description="Helical" evidence="2">
    <location>
        <begin position="73"/>
        <end position="91"/>
    </location>
</feature>
<dbReference type="Proteomes" id="UP000483672">
    <property type="component" value="Unassembled WGS sequence"/>
</dbReference>
<proteinExistence type="predicted"/>
<dbReference type="Proteomes" id="UP000472727">
    <property type="component" value="Unassembled WGS sequence"/>
</dbReference>
<comment type="caution">
    <text evidence="4">The sequence shown here is derived from an EMBL/GenBank/DDBJ whole genome shotgun (WGS) entry which is preliminary data.</text>
</comment>
<evidence type="ECO:0000256" key="2">
    <source>
        <dbReference type="SAM" id="Phobius"/>
    </source>
</evidence>
<dbReference type="OrthoDB" id="10367782at2759"/>
<evidence type="ECO:0000313" key="7">
    <source>
        <dbReference type="Proteomes" id="UP000472727"/>
    </source>
</evidence>
<accession>A0A6G1MD91</accession>
<dbReference type="AlphaFoldDB" id="A0A6G1MD91"/>
<gene>
    <name evidence="5" type="ORF">TWF106_000904</name>
    <name evidence="6" type="ORF">TWF191_007953</name>
    <name evidence="4" type="ORF">TWF679_009904</name>
    <name evidence="3" type="ORF">TWF788_008498</name>
</gene>
<name>A0A6G1MD91_ORBOL</name>
<evidence type="ECO:0000313" key="6">
    <source>
        <dbReference type="EMBL" id="KAF3219156.1"/>
    </source>
</evidence>
<keyword evidence="2" id="KW-0472">Membrane</keyword>
<organism evidence="4 10">
    <name type="scientific">Orbilia oligospora</name>
    <name type="common">Nematode-trapping fungus</name>
    <name type="synonym">Arthrobotrys oligospora</name>
    <dbReference type="NCBI Taxonomy" id="2813651"/>
    <lineage>
        <taxon>Eukaryota</taxon>
        <taxon>Fungi</taxon>
        <taxon>Dikarya</taxon>
        <taxon>Ascomycota</taxon>
        <taxon>Pezizomycotina</taxon>
        <taxon>Orbiliomycetes</taxon>
        <taxon>Orbiliales</taxon>
        <taxon>Orbiliaceae</taxon>
        <taxon>Orbilia</taxon>
    </lineage>
</organism>
<keyword evidence="2" id="KW-1133">Transmembrane helix</keyword>
<dbReference type="EMBL" id="JAABOE010000052">
    <property type="protein sequence ID" value="KAF3175392.1"/>
    <property type="molecule type" value="Genomic_DNA"/>
</dbReference>
<evidence type="ECO:0000313" key="9">
    <source>
        <dbReference type="Proteomes" id="UP000483672"/>
    </source>
</evidence>
<evidence type="ECO:0000313" key="4">
    <source>
        <dbReference type="EMBL" id="KAF3204343.1"/>
    </source>
</evidence>
<evidence type="ECO:0000313" key="10">
    <source>
        <dbReference type="Proteomes" id="UP000614610"/>
    </source>
</evidence>
<dbReference type="EMBL" id="WIPF01000051">
    <property type="protein sequence ID" value="KAF3219156.1"/>
    <property type="molecule type" value="Genomic_DNA"/>
</dbReference>
<dbReference type="Proteomes" id="UP000479691">
    <property type="component" value="Unassembled WGS sequence"/>
</dbReference>
<feature type="region of interest" description="Disordered" evidence="1">
    <location>
        <begin position="1"/>
        <end position="21"/>
    </location>
</feature>
<evidence type="ECO:0000313" key="8">
    <source>
        <dbReference type="Proteomes" id="UP000479691"/>
    </source>
</evidence>
<feature type="transmembrane region" description="Helical" evidence="2">
    <location>
        <begin position="97"/>
        <end position="123"/>
    </location>
</feature>
<evidence type="ECO:0000313" key="3">
    <source>
        <dbReference type="EMBL" id="KAF3175392.1"/>
    </source>
</evidence>
<reference evidence="7 8" key="1">
    <citation type="submission" date="2019-06" db="EMBL/GenBank/DDBJ databases">
        <authorList>
            <person name="Palmer J.M."/>
        </authorList>
    </citation>
    <scope>NUCLEOTIDE SEQUENCE</scope>
    <source>
        <strain evidence="5 7">TWF106</strain>
        <strain evidence="6 9">TWF191</strain>
        <strain evidence="4">TWF679</strain>
        <strain evidence="3 8">TWF788</strain>
    </source>
</reference>
<keyword evidence="2" id="KW-0812">Transmembrane</keyword>
<evidence type="ECO:0000256" key="1">
    <source>
        <dbReference type="SAM" id="MobiDB-lite"/>
    </source>
</evidence>